<dbReference type="PROSITE" id="PS50939">
    <property type="entry name" value="CYTOCHROME_B561"/>
    <property type="match status" value="1"/>
</dbReference>
<feature type="transmembrane region" description="Helical" evidence="7">
    <location>
        <begin position="337"/>
        <end position="358"/>
    </location>
</feature>
<feature type="transmembrane region" description="Helical" evidence="7">
    <location>
        <begin position="268"/>
        <end position="290"/>
    </location>
</feature>
<evidence type="ECO:0000256" key="7">
    <source>
        <dbReference type="SAM" id="Phobius"/>
    </source>
</evidence>
<accession>A0ABR4N1W8</accession>
<keyword evidence="5 7" id="KW-1133">Transmembrane helix</keyword>
<evidence type="ECO:0000256" key="1">
    <source>
        <dbReference type="ARBA" id="ARBA00004370"/>
    </source>
</evidence>
<keyword evidence="3 7" id="KW-0812">Transmembrane</keyword>
<dbReference type="SMART" id="SM00664">
    <property type="entry name" value="DoH"/>
    <property type="match status" value="1"/>
</dbReference>
<dbReference type="SMART" id="SM00665">
    <property type="entry name" value="B561"/>
    <property type="match status" value="1"/>
</dbReference>
<keyword evidence="6 7" id="KW-0472">Membrane</keyword>
<evidence type="ECO:0000256" key="5">
    <source>
        <dbReference type="ARBA" id="ARBA00022989"/>
    </source>
</evidence>
<dbReference type="Gene3D" id="2.60.40.1210">
    <property type="entry name" value="Cellobiose dehydrogenase, cytochrome domain"/>
    <property type="match status" value="1"/>
</dbReference>
<feature type="signal peptide" evidence="8">
    <location>
        <begin position="1"/>
        <end position="19"/>
    </location>
</feature>
<proteinExistence type="predicted"/>
<evidence type="ECO:0000313" key="10">
    <source>
        <dbReference type="EMBL" id="KAL2913505.1"/>
    </source>
</evidence>
<keyword evidence="8" id="KW-0732">Signal</keyword>
<feature type="domain" description="Cytochrome b561" evidence="9">
    <location>
        <begin position="194"/>
        <end position="395"/>
    </location>
</feature>
<feature type="transmembrane region" description="Helical" evidence="7">
    <location>
        <begin position="302"/>
        <end position="325"/>
    </location>
</feature>
<sequence length="410" mass="43557">MLPALALAALAAFAAPVAALARYCDGTNSICVTAGTDLSGIAYFTVQCAATGWCAIGTGSRMAGSSMYMGWKNSTGGMTFSARQSGGHSMPSYSPSSDIAQITTPPEVPAVPWAALTYSFKRPLAGGVTLSATSRFIYAWSSSAPSDPDSPSSSFSEHRSYGYITNLDVTTSAPPSVLPVVNVPGGNGTNSAGTPTPPSQTNITIVTGGSPDTQSRPILTLPENISYDMILRAHGIILVVAWLVCPAAGIFIARYLKFALGVWWFRLHVFFLFVGTGLLTIAGIVLIYLYKAPPHLENPHEILGFTVGIAMLLQIILGVVSDRLFDPKRTSTPIQDILHWWMGRIVVVLAIVNLFLGLNLYGQDYPLDKGYLIALGVVVGVIALAFVAGQFLIGQQHHDASTDDKFSKQP</sequence>
<dbReference type="CDD" id="cd08760">
    <property type="entry name" value="Cyt_b561_FRRS1_like"/>
    <property type="match status" value="1"/>
</dbReference>
<keyword evidence="11" id="KW-1185">Reference proteome</keyword>
<feature type="chain" id="PRO_5045795821" description="Cytochrome b561 domain-containing protein" evidence="8">
    <location>
        <begin position="20"/>
        <end position="410"/>
    </location>
</feature>
<evidence type="ECO:0000256" key="8">
    <source>
        <dbReference type="SAM" id="SignalP"/>
    </source>
</evidence>
<dbReference type="SUPFAM" id="SSF49344">
    <property type="entry name" value="CBD9-like"/>
    <property type="match status" value="1"/>
</dbReference>
<feature type="transmembrane region" description="Helical" evidence="7">
    <location>
        <begin position="235"/>
        <end position="256"/>
    </location>
</feature>
<comment type="caution">
    <text evidence="10">The sequence shown here is derived from an EMBL/GenBank/DDBJ whole genome shotgun (WGS) entry which is preliminary data.</text>
</comment>
<dbReference type="InterPro" id="IPR015920">
    <property type="entry name" value="Cellobiose_DH-like_cyt"/>
</dbReference>
<keyword evidence="2" id="KW-0813">Transport</keyword>
<dbReference type="InterPro" id="IPR005018">
    <property type="entry name" value="DOMON_domain"/>
</dbReference>
<evidence type="ECO:0000313" key="11">
    <source>
        <dbReference type="Proteomes" id="UP001527925"/>
    </source>
</evidence>
<evidence type="ECO:0000256" key="3">
    <source>
        <dbReference type="ARBA" id="ARBA00022692"/>
    </source>
</evidence>
<evidence type="ECO:0000256" key="2">
    <source>
        <dbReference type="ARBA" id="ARBA00022448"/>
    </source>
</evidence>
<gene>
    <name evidence="10" type="ORF">HK105_206965</name>
</gene>
<dbReference type="PANTHER" id="PTHR47797">
    <property type="entry name" value="DEHYDROGENASE, PUTATIVE (AFU_ORTHOLOGUE AFUA_8G05805)-RELATED"/>
    <property type="match status" value="1"/>
</dbReference>
<dbReference type="InterPro" id="IPR006593">
    <property type="entry name" value="Cyt_b561/ferric_Rdtase_TM"/>
</dbReference>
<evidence type="ECO:0000256" key="4">
    <source>
        <dbReference type="ARBA" id="ARBA00022982"/>
    </source>
</evidence>
<comment type="subcellular location">
    <subcellularLocation>
        <location evidence="1">Membrane</location>
    </subcellularLocation>
</comment>
<dbReference type="Pfam" id="PF16010">
    <property type="entry name" value="CDH-cyt"/>
    <property type="match status" value="1"/>
</dbReference>
<organism evidence="10 11">
    <name type="scientific">Polyrhizophydium stewartii</name>
    <dbReference type="NCBI Taxonomy" id="2732419"/>
    <lineage>
        <taxon>Eukaryota</taxon>
        <taxon>Fungi</taxon>
        <taxon>Fungi incertae sedis</taxon>
        <taxon>Chytridiomycota</taxon>
        <taxon>Chytridiomycota incertae sedis</taxon>
        <taxon>Chytridiomycetes</taxon>
        <taxon>Rhizophydiales</taxon>
        <taxon>Rhizophydiales incertae sedis</taxon>
        <taxon>Polyrhizophydium</taxon>
    </lineage>
</organism>
<dbReference type="CDD" id="cd09630">
    <property type="entry name" value="CDH_like_cytochrome"/>
    <property type="match status" value="1"/>
</dbReference>
<dbReference type="PANTHER" id="PTHR47797:SF3">
    <property type="entry name" value="CYTOCHROME B561 DOMAIN-CONTAINING PROTEIN"/>
    <property type="match status" value="1"/>
</dbReference>
<protein>
    <recommendedName>
        <fullName evidence="9">Cytochrome b561 domain-containing protein</fullName>
    </recommendedName>
</protein>
<dbReference type="Pfam" id="PF03188">
    <property type="entry name" value="Cytochrom_B561"/>
    <property type="match status" value="1"/>
</dbReference>
<name>A0ABR4N1W8_9FUNG</name>
<evidence type="ECO:0000256" key="6">
    <source>
        <dbReference type="ARBA" id="ARBA00023136"/>
    </source>
</evidence>
<keyword evidence="4" id="KW-0249">Electron transport</keyword>
<evidence type="ECO:0000259" key="9">
    <source>
        <dbReference type="PROSITE" id="PS50939"/>
    </source>
</evidence>
<dbReference type="Proteomes" id="UP001527925">
    <property type="component" value="Unassembled WGS sequence"/>
</dbReference>
<feature type="transmembrane region" description="Helical" evidence="7">
    <location>
        <begin position="370"/>
        <end position="393"/>
    </location>
</feature>
<dbReference type="EMBL" id="JADGIZ020000045">
    <property type="protein sequence ID" value="KAL2913505.1"/>
    <property type="molecule type" value="Genomic_DNA"/>
</dbReference>
<reference evidence="10 11" key="1">
    <citation type="submission" date="2023-09" db="EMBL/GenBank/DDBJ databases">
        <title>Pangenome analysis of Batrachochytrium dendrobatidis and related Chytrids.</title>
        <authorList>
            <person name="Yacoub M.N."/>
            <person name="Stajich J.E."/>
            <person name="James T.Y."/>
        </authorList>
    </citation>
    <scope>NUCLEOTIDE SEQUENCE [LARGE SCALE GENOMIC DNA]</scope>
    <source>
        <strain evidence="10 11">JEL0888</strain>
    </source>
</reference>
<dbReference type="Gene3D" id="1.20.120.1770">
    <property type="match status" value="1"/>
</dbReference>